<dbReference type="GO" id="GO:0004497">
    <property type="term" value="F:monooxygenase activity"/>
    <property type="evidence" value="ECO:0007669"/>
    <property type="project" value="InterPro"/>
</dbReference>
<dbReference type="Gene3D" id="3.50.50.60">
    <property type="entry name" value="FAD/NAD(P)-binding domain"/>
    <property type="match status" value="1"/>
</dbReference>
<dbReference type="PANTHER" id="PTHR47356">
    <property type="entry name" value="FAD-DEPENDENT MONOOXYGENASE ASQG-RELATED"/>
    <property type="match status" value="1"/>
</dbReference>
<dbReference type="InterPro" id="IPR036188">
    <property type="entry name" value="FAD/NAD-bd_sf"/>
</dbReference>
<dbReference type="EMBL" id="KB644412">
    <property type="protein sequence ID" value="EPS30989.1"/>
    <property type="molecule type" value="Genomic_DNA"/>
</dbReference>
<keyword evidence="6" id="KW-1133">Transmembrane helix</keyword>
<dbReference type="SUPFAM" id="SSF51905">
    <property type="entry name" value="FAD/NAD(P)-binding domain"/>
    <property type="match status" value="1"/>
</dbReference>
<dbReference type="PRINTS" id="PR00420">
    <property type="entry name" value="RNGMNOXGNASE"/>
</dbReference>
<comment type="subcellular location">
    <subcellularLocation>
        <location evidence="1">Membrane</location>
    </subcellularLocation>
</comment>
<accession>S7ZKZ6</accession>
<keyword evidence="8" id="KW-0472">Membrane</keyword>
<dbReference type="Proteomes" id="UP000019376">
    <property type="component" value="Unassembled WGS sequence"/>
</dbReference>
<comment type="similarity">
    <text evidence="2">Belongs to the paxM FAD-dependent monooxygenase family.</text>
</comment>
<organism evidence="10 11">
    <name type="scientific">Penicillium oxalicum (strain 114-2 / CGMCC 5302)</name>
    <name type="common">Penicillium decumbens</name>
    <dbReference type="NCBI Taxonomy" id="933388"/>
    <lineage>
        <taxon>Eukaryota</taxon>
        <taxon>Fungi</taxon>
        <taxon>Dikarya</taxon>
        <taxon>Ascomycota</taxon>
        <taxon>Pezizomycotina</taxon>
        <taxon>Eurotiomycetes</taxon>
        <taxon>Eurotiomycetidae</taxon>
        <taxon>Eurotiales</taxon>
        <taxon>Aspergillaceae</taxon>
        <taxon>Penicillium</taxon>
    </lineage>
</organism>
<dbReference type="GO" id="GO:0016020">
    <property type="term" value="C:membrane"/>
    <property type="evidence" value="ECO:0007669"/>
    <property type="project" value="UniProtKB-SubCell"/>
</dbReference>
<dbReference type="GO" id="GO:0071949">
    <property type="term" value="F:FAD binding"/>
    <property type="evidence" value="ECO:0007669"/>
    <property type="project" value="InterPro"/>
</dbReference>
<keyword evidence="4" id="KW-0812">Transmembrane</keyword>
<name>S7ZKZ6_PENO1</name>
<keyword evidence="7" id="KW-0560">Oxidoreductase</keyword>
<evidence type="ECO:0000256" key="8">
    <source>
        <dbReference type="ARBA" id="ARBA00023136"/>
    </source>
</evidence>
<dbReference type="InterPro" id="IPR002938">
    <property type="entry name" value="FAD-bd"/>
</dbReference>
<evidence type="ECO:0000256" key="7">
    <source>
        <dbReference type="ARBA" id="ARBA00023002"/>
    </source>
</evidence>
<dbReference type="PANTHER" id="PTHR47356:SF2">
    <property type="entry name" value="FAD-BINDING DOMAIN-CONTAINING PROTEIN-RELATED"/>
    <property type="match status" value="1"/>
</dbReference>
<evidence type="ECO:0000256" key="3">
    <source>
        <dbReference type="ARBA" id="ARBA00022630"/>
    </source>
</evidence>
<dbReference type="STRING" id="933388.S7ZKZ6"/>
<reference evidence="10 11" key="1">
    <citation type="journal article" date="2013" name="PLoS ONE">
        <title>Genomic and secretomic analyses reveal unique features of the lignocellulolytic enzyme system of Penicillium decumbens.</title>
        <authorList>
            <person name="Liu G."/>
            <person name="Zhang L."/>
            <person name="Wei X."/>
            <person name="Zou G."/>
            <person name="Qin Y."/>
            <person name="Ma L."/>
            <person name="Li J."/>
            <person name="Zheng H."/>
            <person name="Wang S."/>
            <person name="Wang C."/>
            <person name="Xun L."/>
            <person name="Zhao G.-P."/>
            <person name="Zhou Z."/>
            <person name="Qu Y."/>
        </authorList>
    </citation>
    <scope>NUCLEOTIDE SEQUENCE [LARGE SCALE GENOMIC DNA]</scope>
    <source>
        <strain evidence="11">114-2 / CGMCC 5302</strain>
    </source>
</reference>
<evidence type="ECO:0000256" key="6">
    <source>
        <dbReference type="ARBA" id="ARBA00022989"/>
    </source>
</evidence>
<dbReference type="HOGENOM" id="CLU_009665_12_1_1"/>
<dbReference type="Pfam" id="PF01494">
    <property type="entry name" value="FAD_binding_3"/>
    <property type="match status" value="1"/>
</dbReference>
<dbReference type="eggNOG" id="KOG2614">
    <property type="taxonomic scope" value="Eukaryota"/>
</dbReference>
<keyword evidence="11" id="KW-1185">Reference proteome</keyword>
<evidence type="ECO:0000313" key="11">
    <source>
        <dbReference type="Proteomes" id="UP000019376"/>
    </source>
</evidence>
<sequence length="436" mass="47882">MGGLTNNHVTVGIVGGGVAGLALARMLELSGISYRLWEAHRRFAPPAGASVGVLPNGLRILDQLGMIDSINKYNVKRQVWEHRDADGRLHASFNPGAVMEEKLGYGGVLMERHRLLQIMHESIQDKTKLCSSKKVSSVSQTENEAKIIAEDGSQLTCDILAGADGVRSVVRREMEKDSPKSINPESRFEPRFVCVWGISDPVTTIGSGRSFTIYRPEVSLLVFSGHGGVTSWFVTRELKPGEAYQRYSEQESEALCQQVAGLTVTDGTIFDEIFKKRRFTIMTALEEGVAERFFSGRLVLLGDSAHKMVPHGAMGANQALESAAALINLLRPFVSQKNDGPTRGGLSLPQVESLLNQYDQRRRGRATAVLRASGHGCRAHLKIGLESELYWSNLHNMTSSEGIAKMLASMCSAERLNDWHLGSPNVETYTSFARTH</sequence>
<feature type="domain" description="FAD-binding" evidence="9">
    <location>
        <begin position="9"/>
        <end position="372"/>
    </location>
</feature>
<evidence type="ECO:0000256" key="4">
    <source>
        <dbReference type="ARBA" id="ARBA00022692"/>
    </source>
</evidence>
<evidence type="ECO:0000256" key="2">
    <source>
        <dbReference type="ARBA" id="ARBA00007992"/>
    </source>
</evidence>
<gene>
    <name evidence="10" type="ORF">PDE_05943</name>
</gene>
<proteinExistence type="inferred from homology"/>
<keyword evidence="5" id="KW-0274">FAD</keyword>
<evidence type="ECO:0000256" key="5">
    <source>
        <dbReference type="ARBA" id="ARBA00022827"/>
    </source>
</evidence>
<protein>
    <recommendedName>
        <fullName evidence="9">FAD-binding domain-containing protein</fullName>
    </recommendedName>
</protein>
<evidence type="ECO:0000313" key="10">
    <source>
        <dbReference type="EMBL" id="EPS30989.1"/>
    </source>
</evidence>
<evidence type="ECO:0000256" key="1">
    <source>
        <dbReference type="ARBA" id="ARBA00004370"/>
    </source>
</evidence>
<dbReference type="AlphaFoldDB" id="S7ZKZ6"/>
<evidence type="ECO:0000259" key="9">
    <source>
        <dbReference type="Pfam" id="PF01494"/>
    </source>
</evidence>
<dbReference type="PhylomeDB" id="S7ZKZ6"/>
<dbReference type="InterPro" id="IPR050562">
    <property type="entry name" value="FAD_mOase_fung"/>
</dbReference>
<keyword evidence="3" id="KW-0285">Flavoprotein</keyword>
<dbReference type="OrthoDB" id="10029326at2759"/>